<proteinExistence type="predicted"/>
<comment type="caution">
    <text evidence="1">The sequence shown here is derived from an EMBL/GenBank/DDBJ whole genome shotgun (WGS) entry which is preliminary data.</text>
</comment>
<dbReference type="AlphaFoldDB" id="A0A7X6N417"/>
<dbReference type="Pfam" id="PF06896">
    <property type="entry name" value="Phage_TAC_3"/>
    <property type="match status" value="1"/>
</dbReference>
<organism evidence="1 2">
    <name type="scientific">Periweissella fabalis</name>
    <dbReference type="NCBI Taxonomy" id="1070421"/>
    <lineage>
        <taxon>Bacteria</taxon>
        <taxon>Bacillati</taxon>
        <taxon>Bacillota</taxon>
        <taxon>Bacilli</taxon>
        <taxon>Lactobacillales</taxon>
        <taxon>Lactobacillaceae</taxon>
        <taxon>Periweissella</taxon>
    </lineage>
</organism>
<dbReference type="Proteomes" id="UP000549765">
    <property type="component" value="Unassembled WGS sequence"/>
</dbReference>
<protein>
    <submittedName>
        <fullName evidence="1">Uncharacterized protein</fullName>
    </submittedName>
</protein>
<keyword evidence="2" id="KW-1185">Reference proteome</keyword>
<evidence type="ECO:0000313" key="1">
    <source>
        <dbReference type="EMBL" id="NKZ24954.1"/>
    </source>
</evidence>
<sequence>MTVKIDAKVLGIARKIEVKETSRNIQRAMLVQKDLVNVEYQSALLADKGDAATFEEQSNIIDVNFQLLDTINEFVIKALRLNDKQAEKLVEDTETDEAMALAMEIISGLLHIEPADGDEVADKSLTV</sequence>
<dbReference type="RefSeq" id="WP_168722749.1">
    <property type="nucleotide sequence ID" value="NZ_JAAXPN010000012.1"/>
</dbReference>
<name>A0A7X6N417_9LACO</name>
<gene>
    <name evidence="1" type="ORF">HF964_09155</name>
</gene>
<dbReference type="EMBL" id="JAAXPN010000012">
    <property type="protein sequence ID" value="NKZ24954.1"/>
    <property type="molecule type" value="Genomic_DNA"/>
</dbReference>
<dbReference type="InterPro" id="IPR009681">
    <property type="entry name" value="Phage_TAC_Siphoviridae"/>
</dbReference>
<evidence type="ECO:0000313" key="2">
    <source>
        <dbReference type="Proteomes" id="UP000549765"/>
    </source>
</evidence>
<accession>A0A7X6N417</accession>
<reference evidence="1 2" key="1">
    <citation type="submission" date="2020-04" db="EMBL/GenBank/DDBJ databases">
        <title>MicrobeNet Type strains.</title>
        <authorList>
            <person name="Nicholson A.C."/>
        </authorList>
    </citation>
    <scope>NUCLEOTIDE SEQUENCE [LARGE SCALE GENOMIC DNA]</scope>
    <source>
        <strain evidence="1 2">CCUG 61472</strain>
    </source>
</reference>